<accession>A0A0F9SIX9</accession>
<comment type="caution">
    <text evidence="1">The sequence shown here is derived from an EMBL/GenBank/DDBJ whole genome shotgun (WGS) entry which is preliminary data.</text>
</comment>
<dbReference type="EMBL" id="LAZR01000485">
    <property type="protein sequence ID" value="KKN67024.1"/>
    <property type="molecule type" value="Genomic_DNA"/>
</dbReference>
<proteinExistence type="predicted"/>
<sequence length="53" mass="6149">MMGSGIGRRLKYAEKVKERMKKGLCVRCGNKNDSDLKNCSKCLEYYMEGNKRK</sequence>
<dbReference type="AlphaFoldDB" id="A0A0F9SIX9"/>
<gene>
    <name evidence="1" type="ORF">LCGC14_0465780</name>
</gene>
<protein>
    <submittedName>
        <fullName evidence="1">Uncharacterized protein</fullName>
    </submittedName>
</protein>
<reference evidence="1" key="1">
    <citation type="journal article" date="2015" name="Nature">
        <title>Complex archaea that bridge the gap between prokaryotes and eukaryotes.</title>
        <authorList>
            <person name="Spang A."/>
            <person name="Saw J.H."/>
            <person name="Jorgensen S.L."/>
            <person name="Zaremba-Niedzwiedzka K."/>
            <person name="Martijn J."/>
            <person name="Lind A.E."/>
            <person name="van Eijk R."/>
            <person name="Schleper C."/>
            <person name="Guy L."/>
            <person name="Ettema T.J."/>
        </authorList>
    </citation>
    <scope>NUCLEOTIDE SEQUENCE</scope>
</reference>
<organism evidence="1">
    <name type="scientific">marine sediment metagenome</name>
    <dbReference type="NCBI Taxonomy" id="412755"/>
    <lineage>
        <taxon>unclassified sequences</taxon>
        <taxon>metagenomes</taxon>
        <taxon>ecological metagenomes</taxon>
    </lineage>
</organism>
<name>A0A0F9SIX9_9ZZZZ</name>
<evidence type="ECO:0000313" key="1">
    <source>
        <dbReference type="EMBL" id="KKN67024.1"/>
    </source>
</evidence>